<reference evidence="2" key="1">
    <citation type="submission" date="2018-04" db="EMBL/GenBank/DDBJ databases">
        <authorList>
            <person name="Cornet L."/>
        </authorList>
    </citation>
    <scope>NUCLEOTIDE SEQUENCE [LARGE SCALE GENOMIC DNA]</scope>
</reference>
<evidence type="ECO:0000313" key="2">
    <source>
        <dbReference type="Proteomes" id="UP000249354"/>
    </source>
</evidence>
<dbReference type="Proteomes" id="UP000249354">
    <property type="component" value="Unassembled WGS sequence"/>
</dbReference>
<gene>
    <name evidence="1" type="ORF">DCF25_06285</name>
</gene>
<comment type="caution">
    <text evidence="1">The sequence shown here is derived from an EMBL/GenBank/DDBJ whole genome shotgun (WGS) entry which is preliminary data.</text>
</comment>
<reference evidence="1 2" key="2">
    <citation type="submission" date="2018-06" db="EMBL/GenBank/DDBJ databases">
        <title>Metagenomic assembly of (sub)arctic Cyanobacteria and their associated microbiome from non-axenic cultures.</title>
        <authorList>
            <person name="Baurain D."/>
        </authorList>
    </citation>
    <scope>NUCLEOTIDE SEQUENCE [LARGE SCALE GENOMIC DNA]</scope>
    <source>
        <strain evidence="1">ULC129bin1</strain>
    </source>
</reference>
<dbReference type="AlphaFoldDB" id="A0A2W4UJR9"/>
<dbReference type="Pfam" id="PF11320">
    <property type="entry name" value="DUF3122"/>
    <property type="match status" value="1"/>
</dbReference>
<dbReference type="InterPro" id="IPR021469">
    <property type="entry name" value="DUF3122"/>
</dbReference>
<name>A0A2W4UJR9_9CYAN</name>
<organism evidence="1 2">
    <name type="scientific">Leptolyngbya foveolarum</name>
    <dbReference type="NCBI Taxonomy" id="47253"/>
    <lineage>
        <taxon>Bacteria</taxon>
        <taxon>Bacillati</taxon>
        <taxon>Cyanobacteriota</taxon>
        <taxon>Cyanophyceae</taxon>
        <taxon>Leptolyngbyales</taxon>
        <taxon>Leptolyngbyaceae</taxon>
        <taxon>Leptolyngbya group</taxon>
        <taxon>Leptolyngbya</taxon>
    </lineage>
</organism>
<proteinExistence type="predicted"/>
<evidence type="ECO:0000313" key="1">
    <source>
        <dbReference type="EMBL" id="PZO20702.1"/>
    </source>
</evidence>
<evidence type="ECO:0008006" key="3">
    <source>
        <dbReference type="Google" id="ProtNLM"/>
    </source>
</evidence>
<protein>
    <recommendedName>
        <fullName evidence="3">DUF3122 domain-containing protein</fullName>
    </recommendedName>
</protein>
<dbReference type="EMBL" id="QBMC01000027">
    <property type="protein sequence ID" value="PZO20702.1"/>
    <property type="molecule type" value="Genomic_DNA"/>
</dbReference>
<sequence>MFQRIRFWQTWVQRSRLQHLASVLKRSLNQSSLLTACCLNLILVGSVLFFVPSAIAIPLPLASIHTYQEQPGQTTFRSKQSLRDRSDRSWQVILFKRYQAQDIQGLYLRLIGFPGMVSVNQKQPITIATGASTQWQANAELDPQTPELPEYAAQYDVAQAISEIKGDIPLQVSIPLGDGSTAQLVVPPFAVHEWRDLNAQSPN</sequence>
<accession>A0A2W4UJR9</accession>